<organism evidence="4">
    <name type="scientific">Brugia pahangi</name>
    <name type="common">Filarial nematode worm</name>
    <dbReference type="NCBI Taxonomy" id="6280"/>
    <lineage>
        <taxon>Eukaryota</taxon>
        <taxon>Metazoa</taxon>
        <taxon>Ecdysozoa</taxon>
        <taxon>Nematoda</taxon>
        <taxon>Chromadorea</taxon>
        <taxon>Rhabditida</taxon>
        <taxon>Spirurina</taxon>
        <taxon>Spiruromorpha</taxon>
        <taxon>Filarioidea</taxon>
        <taxon>Onchocercidae</taxon>
        <taxon>Brugia</taxon>
    </lineage>
</organism>
<sequence>MCNYNFLNVKPIMSIGFQSCVYNYQYDKSIAHFKNCFDPWCFAYFKYVLFLTFYLILTIEIEIGKKN</sequence>
<feature type="transmembrane region" description="Helical" evidence="1">
    <location>
        <begin position="44"/>
        <end position="63"/>
    </location>
</feature>
<reference evidence="4" key="1">
    <citation type="submission" date="2017-02" db="UniProtKB">
        <authorList>
            <consortium name="WormBaseParasite"/>
        </authorList>
    </citation>
    <scope>IDENTIFICATION</scope>
</reference>
<keyword evidence="3" id="KW-1185">Reference proteome</keyword>
<keyword evidence="1" id="KW-0472">Membrane</keyword>
<dbReference type="Proteomes" id="UP000278627">
    <property type="component" value="Unassembled WGS sequence"/>
</dbReference>
<gene>
    <name evidence="2" type="ORF">BPAG_LOCUS13452</name>
</gene>
<dbReference type="WBParaSite" id="BPAG_0001352401-mRNA-1">
    <property type="protein sequence ID" value="BPAG_0001352401-mRNA-1"/>
    <property type="gene ID" value="BPAG_0001352401"/>
</dbReference>
<dbReference type="AlphaFoldDB" id="A0A0N4TX40"/>
<keyword evidence="1" id="KW-1133">Transmembrane helix</keyword>
<evidence type="ECO:0000313" key="2">
    <source>
        <dbReference type="EMBL" id="VDN94637.1"/>
    </source>
</evidence>
<evidence type="ECO:0000313" key="3">
    <source>
        <dbReference type="Proteomes" id="UP000278627"/>
    </source>
</evidence>
<proteinExistence type="predicted"/>
<protein>
    <submittedName>
        <fullName evidence="2 4">Uncharacterized protein</fullName>
    </submittedName>
</protein>
<accession>A0A0N4TX40</accession>
<evidence type="ECO:0000313" key="4">
    <source>
        <dbReference type="WBParaSite" id="BPAG_0001352401-mRNA-1"/>
    </source>
</evidence>
<reference evidence="2 3" key="2">
    <citation type="submission" date="2018-11" db="EMBL/GenBank/DDBJ databases">
        <authorList>
            <consortium name="Pathogen Informatics"/>
        </authorList>
    </citation>
    <scope>NUCLEOTIDE SEQUENCE [LARGE SCALE GENOMIC DNA]</scope>
</reference>
<dbReference type="EMBL" id="UZAD01013395">
    <property type="protein sequence ID" value="VDN94637.1"/>
    <property type="molecule type" value="Genomic_DNA"/>
</dbReference>
<keyword evidence="1" id="KW-0812">Transmembrane</keyword>
<name>A0A0N4TX40_BRUPA</name>
<evidence type="ECO:0000256" key="1">
    <source>
        <dbReference type="SAM" id="Phobius"/>
    </source>
</evidence>